<dbReference type="InterPro" id="IPR032062">
    <property type="entry name" value="DUF4803"/>
</dbReference>
<proteinExistence type="predicted"/>
<evidence type="ECO:0000256" key="1">
    <source>
        <dbReference type="SAM" id="SignalP"/>
    </source>
</evidence>
<feature type="signal peptide" evidence="1">
    <location>
        <begin position="1"/>
        <end position="26"/>
    </location>
</feature>
<dbReference type="VEuPathDB" id="VectorBase:CSON005315"/>
<sequence>MKLSVLIAIQFITLIVFLNQFQQTESFAIFSALMSVTSFGSKWILQAFTGFLGFHGSEQLFSLMKGARDQFADLQKEMQQGFDKLNDQITTSSETIVNKLSHQIQANAEFNRVFHKIEDYILRIKTQFNNLQDYLRKEEGYQNETLYNHAVYLTSSSDDSVISAMYTLDNYVNDQTISYQLSKGVILTIINYLNALQDVKHCDAITAPSEVLYVFLHYLSMIQLRGMVTVQEGYNLLNRVTKNISNYYQNELDRIENATVYHIQHLMQHMDKLKSLSSYSYACMARNYKEHQNYERFIQFLPLYLASEMGLEHYYKVRAEAYLMSCSQDCPWYDIATFNPNPHTKVRLNYLNRCWGMVRNCDNAEISGRICMHNMSDPTSIQMYSKFENENSCKLQADTSQSIFNWYKCTTCQCVCDTKYGQNYVYIAPMMAPEGKVVTGVRFEKKNQTIYLNIEYSNALPFAFADNDAKWNEIPEEIPRLNRDKFFQMYHFCRHFTLSDVTVAKDQVVVGVQLYPVAGERCTINLRVFGRQINILNGNFTPTPIVTHWNQIPKNTKVIDTENLIGGVDAKPQNVTTGQDEVKLVKFSHSPLTDNFGQNSVPYFDTQQVTSRPKMVQAGVGLYYRTTEKYAGYLAPRLIAFNSMEYLTAIEKKPEVIKDQLDFDRKASRKSIR</sequence>
<dbReference type="EMBL" id="UFQS01000211">
    <property type="protein sequence ID" value="SSX01371.1"/>
    <property type="molecule type" value="Genomic_DNA"/>
</dbReference>
<protein>
    <submittedName>
        <fullName evidence="3">CSON005315 protein</fullName>
    </submittedName>
</protein>
<evidence type="ECO:0000313" key="3">
    <source>
        <dbReference type="EMBL" id="SSX21751.1"/>
    </source>
</evidence>
<keyword evidence="1" id="KW-0732">Signal</keyword>
<dbReference type="OMA" id="ICEITHC"/>
<dbReference type="PANTHER" id="PTHR47890:SF1">
    <property type="entry name" value="LD24308P"/>
    <property type="match status" value="1"/>
</dbReference>
<reference evidence="3" key="2">
    <citation type="submission" date="2018-07" db="EMBL/GenBank/DDBJ databases">
        <authorList>
            <person name="Quirk P.G."/>
            <person name="Krulwich T.A."/>
        </authorList>
    </citation>
    <scope>NUCLEOTIDE SEQUENCE</scope>
</reference>
<dbReference type="Pfam" id="PF16061">
    <property type="entry name" value="DUF4803"/>
    <property type="match status" value="1"/>
</dbReference>
<dbReference type="AlphaFoldDB" id="A0A336LXQ3"/>
<name>A0A336LXQ3_CULSO</name>
<accession>A0A336LXQ3</accession>
<evidence type="ECO:0000313" key="2">
    <source>
        <dbReference type="EMBL" id="SSX01371.1"/>
    </source>
</evidence>
<gene>
    <name evidence="3" type="primary">CSON005315</name>
</gene>
<organism evidence="3">
    <name type="scientific">Culicoides sonorensis</name>
    <name type="common">Biting midge</name>
    <dbReference type="NCBI Taxonomy" id="179676"/>
    <lineage>
        <taxon>Eukaryota</taxon>
        <taxon>Metazoa</taxon>
        <taxon>Ecdysozoa</taxon>
        <taxon>Arthropoda</taxon>
        <taxon>Hexapoda</taxon>
        <taxon>Insecta</taxon>
        <taxon>Pterygota</taxon>
        <taxon>Neoptera</taxon>
        <taxon>Endopterygota</taxon>
        <taxon>Diptera</taxon>
        <taxon>Nematocera</taxon>
        <taxon>Chironomoidea</taxon>
        <taxon>Ceratopogonidae</taxon>
        <taxon>Ceratopogoninae</taxon>
        <taxon>Culicoides</taxon>
        <taxon>Monoculicoides</taxon>
    </lineage>
</organism>
<dbReference type="EMBL" id="UFQT01000211">
    <property type="protein sequence ID" value="SSX21751.1"/>
    <property type="molecule type" value="Genomic_DNA"/>
</dbReference>
<feature type="chain" id="PRO_5036062262" evidence="1">
    <location>
        <begin position="27"/>
        <end position="673"/>
    </location>
</feature>
<reference evidence="2" key="1">
    <citation type="submission" date="2018-04" db="EMBL/GenBank/DDBJ databases">
        <authorList>
            <person name="Go L.Y."/>
            <person name="Mitchell J.A."/>
        </authorList>
    </citation>
    <scope>NUCLEOTIDE SEQUENCE</scope>
    <source>
        <tissue evidence="2">Whole organism</tissue>
    </source>
</reference>
<dbReference type="PANTHER" id="PTHR47890">
    <property type="entry name" value="LD24308P"/>
    <property type="match status" value="1"/>
</dbReference>